<dbReference type="Gramene" id="PUZ39919">
    <property type="protein sequence ID" value="PUZ39919"/>
    <property type="gene ID" value="GQ55_9G382100"/>
</dbReference>
<dbReference type="AlphaFoldDB" id="A0A2T7C9A6"/>
<keyword evidence="3" id="KW-1185">Reference proteome</keyword>
<reference evidence="2 3" key="1">
    <citation type="submission" date="2018-04" db="EMBL/GenBank/DDBJ databases">
        <title>WGS assembly of Panicum hallii var. hallii HAL2.</title>
        <authorList>
            <person name="Lovell J."/>
            <person name="Jenkins J."/>
            <person name="Lowry D."/>
            <person name="Mamidi S."/>
            <person name="Sreedasyam A."/>
            <person name="Weng X."/>
            <person name="Barry K."/>
            <person name="Bonette J."/>
            <person name="Campitelli B."/>
            <person name="Daum C."/>
            <person name="Gordon S."/>
            <person name="Gould B."/>
            <person name="Lipzen A."/>
            <person name="MacQueen A."/>
            <person name="Palacio-Mejia J."/>
            <person name="Plott C."/>
            <person name="Shakirov E."/>
            <person name="Shu S."/>
            <person name="Yoshinaga Y."/>
            <person name="Zane M."/>
            <person name="Rokhsar D."/>
            <person name="Grimwood J."/>
            <person name="Schmutz J."/>
            <person name="Juenger T."/>
        </authorList>
    </citation>
    <scope>NUCLEOTIDE SEQUENCE [LARGE SCALE GENOMIC DNA]</scope>
    <source>
        <strain evidence="3">cv. HAL2</strain>
        <strain evidence="2">HAL2</strain>
    </source>
</reference>
<evidence type="ECO:0000313" key="2">
    <source>
        <dbReference type="EMBL" id="PUZ39916.1"/>
    </source>
</evidence>
<proteinExistence type="predicted"/>
<sequence length="133" mass="15804">MFPEKIANNKSDHHPQWPSSYQLQHKRFICSKEGWRQGKHKWNNMPMRCGCNSMIDFRKNDDVTYQVVQFFEAHRHEQPNHARDSRPSWNSTELDAYIIVEVWHSVLCNISATMIMCGVCNLFFKCVVDKISW</sequence>
<organism evidence="2 3">
    <name type="scientific">Panicum hallii var. hallii</name>
    <dbReference type="NCBI Taxonomy" id="1504633"/>
    <lineage>
        <taxon>Eukaryota</taxon>
        <taxon>Viridiplantae</taxon>
        <taxon>Streptophyta</taxon>
        <taxon>Embryophyta</taxon>
        <taxon>Tracheophyta</taxon>
        <taxon>Spermatophyta</taxon>
        <taxon>Magnoliopsida</taxon>
        <taxon>Liliopsida</taxon>
        <taxon>Poales</taxon>
        <taxon>Poaceae</taxon>
        <taxon>PACMAD clade</taxon>
        <taxon>Panicoideae</taxon>
        <taxon>Panicodae</taxon>
        <taxon>Paniceae</taxon>
        <taxon>Panicinae</taxon>
        <taxon>Panicum</taxon>
        <taxon>Panicum sect. Panicum</taxon>
    </lineage>
</organism>
<dbReference type="Pfam" id="PF03101">
    <property type="entry name" value="FAR1"/>
    <property type="match status" value="1"/>
</dbReference>
<evidence type="ECO:0000313" key="3">
    <source>
        <dbReference type="Proteomes" id="UP000244336"/>
    </source>
</evidence>
<dbReference type="EMBL" id="CM009757">
    <property type="protein sequence ID" value="PUZ39918.1"/>
    <property type="molecule type" value="Genomic_DNA"/>
</dbReference>
<dbReference type="EMBL" id="CM009757">
    <property type="protein sequence ID" value="PUZ39917.1"/>
    <property type="molecule type" value="Genomic_DNA"/>
</dbReference>
<dbReference type="EMBL" id="CM009757">
    <property type="protein sequence ID" value="PUZ39915.1"/>
    <property type="molecule type" value="Genomic_DNA"/>
</dbReference>
<feature type="domain" description="FAR1" evidence="1">
    <location>
        <begin position="22"/>
        <end position="77"/>
    </location>
</feature>
<evidence type="ECO:0000259" key="1">
    <source>
        <dbReference type="Pfam" id="PF03101"/>
    </source>
</evidence>
<accession>A0A2T7C9A6</accession>
<name>A0A2T7C9A6_9POAL</name>
<dbReference type="Gramene" id="PUZ39915">
    <property type="protein sequence ID" value="PUZ39915"/>
    <property type="gene ID" value="GQ55_9G382100"/>
</dbReference>
<protein>
    <recommendedName>
        <fullName evidence="1">FAR1 domain-containing protein</fullName>
    </recommendedName>
</protein>
<dbReference type="Proteomes" id="UP000244336">
    <property type="component" value="Chromosome 9"/>
</dbReference>
<dbReference type="Gramene" id="PUZ39917">
    <property type="protein sequence ID" value="PUZ39917"/>
    <property type="gene ID" value="GQ55_9G382100"/>
</dbReference>
<gene>
    <name evidence="2" type="ORF">GQ55_9G382100</name>
</gene>
<dbReference type="InterPro" id="IPR004330">
    <property type="entry name" value="FAR1_DNA_bnd_dom"/>
</dbReference>
<dbReference type="EMBL" id="CM009757">
    <property type="protein sequence ID" value="PUZ39919.1"/>
    <property type="molecule type" value="Genomic_DNA"/>
</dbReference>
<dbReference type="Gramene" id="PUZ39916">
    <property type="protein sequence ID" value="PUZ39916"/>
    <property type="gene ID" value="GQ55_9G382100"/>
</dbReference>
<dbReference type="Gramene" id="PUZ39918">
    <property type="protein sequence ID" value="PUZ39918"/>
    <property type="gene ID" value="GQ55_9G382100"/>
</dbReference>
<dbReference type="EMBL" id="CM009757">
    <property type="protein sequence ID" value="PUZ39916.1"/>
    <property type="molecule type" value="Genomic_DNA"/>
</dbReference>